<feature type="region of interest" description="Disordered" evidence="1">
    <location>
        <begin position="863"/>
        <end position="905"/>
    </location>
</feature>
<dbReference type="EMBL" id="VXAB01003178">
    <property type="protein sequence ID" value="NXJ06226.1"/>
    <property type="molecule type" value="Genomic_DNA"/>
</dbReference>
<feature type="compositionally biased region" description="Polar residues" evidence="1">
    <location>
        <begin position="821"/>
        <end position="832"/>
    </location>
</feature>
<dbReference type="OrthoDB" id="272624at2759"/>
<feature type="non-terminal residue" evidence="2">
    <location>
        <position position="905"/>
    </location>
</feature>
<name>A0A7K9Y878_9GALL</name>
<feature type="region of interest" description="Disordered" evidence="1">
    <location>
        <begin position="353"/>
        <end position="388"/>
    </location>
</feature>
<feature type="non-terminal residue" evidence="2">
    <location>
        <position position="1"/>
    </location>
</feature>
<accession>A0A7K9Y878</accession>
<sequence>QQNSSDVEEAAPFTQAARKHDFTDSIEKWSCKRIRQNSSFQSPEIPLECESQVRQEDSQLSTSQQKKSDNQTRLSRRTSKQIALPKHGLEMRTGSSSASECEADPCEKGNQRQEVKLNVTRGKSMKNVHRKKPVKELKSSKTNNLVTLRASQEDVEEANDFEPDDEDECFAPEEVNKAPVFVPVGLRSPKAIPVQIEETMEELDVSVNIPDVPVATDVESLSHVSVQPIIQKEEKGNTIPAEATVHEDPEVEKGISDGSTEAAMTLLAMGDPMFQLKASNEEWTCMLPAQDELNMASSLVTHDDSEQNRAANQYVVSSATSAKVPCKDGSNINIEDQSAGAGTGVQEYFENNATDTSNSSLHESNTRLRRGSLQKSSPDTGELKSSESAIQSPLNINLNIEQQNHVQRESMDLRGTAEMQKVEPVVVGPTSRDSAVLQHFATSMELVKQMNNEERTQKEMIDVCGTSRNLSSECEKSHLGLEDCLDESSVDTPAVQNPCPAMDIQSIISFAQVSTLITVWKCPVSQTLKREEIFMDDDHRCPEEEQTFILTLVEILGDSEEFSTSALLEQTSEPLLPAPILISPVKSSGTSLTDVQSIGSSTTAADEFGECSNSSMEITQQQSASVEPILNLVQVAQKRSAAELAENDFPLAKKTISTVVESNVESPCQVRSFLITLNSFTGNPLQKTGASVKKNVLTSSALLSESVSPVDERNQCEISENLGRTSFHNLSSSQEEEVTSRLASNRKTEISEQGKLGDVYEAAQLEHSKSLTQSSITPLLRYLWNSPLGFLSLICRKERSESSEEVQRKRGKITNPEEIGTTKQNLNKTAPSNMDDRESCSFPSRSTSSFVEYDSITADAVVTVPSSEPSEKPPHCAEDQEKEEEPTKISEYFFSDIFMEVDDPE</sequence>
<evidence type="ECO:0000313" key="2">
    <source>
        <dbReference type="EMBL" id="NXJ06226.1"/>
    </source>
</evidence>
<feature type="region of interest" description="Disordered" evidence="1">
    <location>
        <begin position="1"/>
        <end position="109"/>
    </location>
</feature>
<protein>
    <submittedName>
        <fullName evidence="2">BDP1 factor</fullName>
    </submittedName>
</protein>
<evidence type="ECO:0000313" key="3">
    <source>
        <dbReference type="Proteomes" id="UP000522663"/>
    </source>
</evidence>
<dbReference type="Proteomes" id="UP000522663">
    <property type="component" value="Unassembled WGS sequence"/>
</dbReference>
<organism evidence="2 3">
    <name type="scientific">Odontophorus gujanensis</name>
    <name type="common">marbled wood quail</name>
    <dbReference type="NCBI Taxonomy" id="886794"/>
    <lineage>
        <taxon>Eukaryota</taxon>
        <taxon>Metazoa</taxon>
        <taxon>Chordata</taxon>
        <taxon>Craniata</taxon>
        <taxon>Vertebrata</taxon>
        <taxon>Euteleostomi</taxon>
        <taxon>Archelosauria</taxon>
        <taxon>Archosauria</taxon>
        <taxon>Dinosauria</taxon>
        <taxon>Saurischia</taxon>
        <taxon>Theropoda</taxon>
        <taxon>Coelurosauria</taxon>
        <taxon>Aves</taxon>
        <taxon>Neognathae</taxon>
        <taxon>Galloanserae</taxon>
        <taxon>Galliformes</taxon>
        <taxon>Odontophoridae</taxon>
        <taxon>Odontophorus</taxon>
    </lineage>
</organism>
<gene>
    <name evidence="2" type="primary">Bdp1_1</name>
    <name evidence="2" type="ORF">ODOGUJ_R15548</name>
</gene>
<proteinExistence type="predicted"/>
<feature type="compositionally biased region" description="Basic and acidic residues" evidence="1">
    <location>
        <begin position="18"/>
        <end position="30"/>
    </location>
</feature>
<keyword evidence="3" id="KW-1185">Reference proteome</keyword>
<feature type="compositionally biased region" description="Basic and acidic residues" evidence="1">
    <location>
        <begin position="869"/>
        <end position="879"/>
    </location>
</feature>
<reference evidence="2 3" key="1">
    <citation type="submission" date="2019-09" db="EMBL/GenBank/DDBJ databases">
        <title>Bird 10,000 Genomes (B10K) Project - Family phase.</title>
        <authorList>
            <person name="Zhang G."/>
        </authorList>
    </citation>
    <scope>NUCLEOTIDE SEQUENCE [LARGE SCALE GENOMIC DNA]</scope>
    <source>
        <strain evidence="2">B10K-DU-001-53</strain>
        <tissue evidence="2">Muscle</tissue>
    </source>
</reference>
<comment type="caution">
    <text evidence="2">The sequence shown here is derived from an EMBL/GenBank/DDBJ whole genome shotgun (WGS) entry which is preliminary data.</text>
</comment>
<feature type="compositionally biased region" description="Polar residues" evidence="1">
    <location>
        <begin position="353"/>
        <end position="363"/>
    </location>
</feature>
<evidence type="ECO:0000256" key="1">
    <source>
        <dbReference type="SAM" id="MobiDB-lite"/>
    </source>
</evidence>
<feature type="region of interest" description="Disordered" evidence="1">
    <location>
        <begin position="821"/>
        <end position="847"/>
    </location>
</feature>
<dbReference type="AlphaFoldDB" id="A0A7K9Y878"/>